<dbReference type="Pfam" id="PF03963">
    <property type="entry name" value="FlgD"/>
    <property type="match status" value="1"/>
</dbReference>
<evidence type="ECO:0000313" key="9">
    <source>
        <dbReference type="Proteomes" id="UP000237082"/>
    </source>
</evidence>
<evidence type="ECO:0000259" key="7">
    <source>
        <dbReference type="Pfam" id="PF13861"/>
    </source>
</evidence>
<dbReference type="AlphaFoldDB" id="A0A2S5DCK0"/>
<accession>A0A2S5DCK0</accession>
<comment type="similarity">
    <text evidence="1 5">Belongs to the FlgD family.</text>
</comment>
<dbReference type="Gene3D" id="2.30.30.910">
    <property type="match status" value="1"/>
</dbReference>
<evidence type="ECO:0000256" key="2">
    <source>
        <dbReference type="ARBA" id="ARBA00016013"/>
    </source>
</evidence>
<feature type="domain" description="FlgD Tudor-like" evidence="7">
    <location>
        <begin position="104"/>
        <end position="239"/>
    </location>
</feature>
<keyword evidence="9" id="KW-1185">Reference proteome</keyword>
<evidence type="ECO:0000256" key="5">
    <source>
        <dbReference type="RuleBase" id="RU362076"/>
    </source>
</evidence>
<dbReference type="GO" id="GO:0044781">
    <property type="term" value="P:bacterial-type flagellum organization"/>
    <property type="evidence" value="ECO:0007669"/>
    <property type="project" value="UniProtKB-UniRule"/>
</dbReference>
<comment type="caution">
    <text evidence="8">The sequence shown here is derived from an EMBL/GenBank/DDBJ whole genome shotgun (WGS) entry which is preliminary data.</text>
</comment>
<evidence type="ECO:0000256" key="1">
    <source>
        <dbReference type="ARBA" id="ARBA00010577"/>
    </source>
</evidence>
<comment type="function">
    <text evidence="4 5">Required for flagellar hook formation. May act as a scaffolding protein.</text>
</comment>
<evidence type="ECO:0000256" key="4">
    <source>
        <dbReference type="ARBA" id="ARBA00024746"/>
    </source>
</evidence>
<evidence type="ECO:0000256" key="3">
    <source>
        <dbReference type="ARBA" id="ARBA00022795"/>
    </source>
</evidence>
<organism evidence="8 9">
    <name type="scientific">Chromobacterium alticapitis</name>
    <dbReference type="NCBI Taxonomy" id="2073169"/>
    <lineage>
        <taxon>Bacteria</taxon>
        <taxon>Pseudomonadati</taxon>
        <taxon>Pseudomonadota</taxon>
        <taxon>Betaproteobacteria</taxon>
        <taxon>Neisseriales</taxon>
        <taxon>Chromobacteriaceae</taxon>
        <taxon>Chromobacterium</taxon>
    </lineage>
</organism>
<keyword evidence="8" id="KW-0282">Flagellum</keyword>
<reference evidence="9" key="1">
    <citation type="submission" date="2018-02" db="EMBL/GenBank/DDBJ databases">
        <authorList>
            <person name="O'Hara-Hanley K."/>
            <person name="Soby S."/>
        </authorList>
    </citation>
    <scope>NUCLEOTIDE SEQUENCE [LARGE SCALE GENOMIC DNA]</scope>
    <source>
        <strain evidence="9">MWU14-2602</strain>
    </source>
</reference>
<sequence>MTAMATASTSFNYNPLNSATVPGASGIQAANGSGSGNTLSATSAQSMQNNFLTLLTAQLNAQDPLNPMDNSQITSQMAQISQVAGVQTLNQTMQQLLTSQSATQSMMAASMIGSNVLVAGNSLPSPAAGQKTQAGVLLSGPAASMQISVLDKNKNVVNTITQPNPASGLNTFSWDGTDGNGNAVPAGNYTFQVKVTQSSASGSTTAAAYNTQQVKAVSWANGTPMLVLPDNSQVPLSGVAQMS</sequence>
<dbReference type="EMBL" id="PQWB01000093">
    <property type="protein sequence ID" value="POZ60830.1"/>
    <property type="molecule type" value="Genomic_DNA"/>
</dbReference>
<dbReference type="Proteomes" id="UP000237082">
    <property type="component" value="Unassembled WGS sequence"/>
</dbReference>
<dbReference type="InterPro" id="IPR005648">
    <property type="entry name" value="FlgD"/>
</dbReference>
<keyword evidence="8" id="KW-0969">Cilium</keyword>
<proteinExistence type="inferred from homology"/>
<dbReference type="InterPro" id="IPR025965">
    <property type="entry name" value="FlgD/Vpr_Ig-like"/>
</dbReference>
<evidence type="ECO:0000259" key="6">
    <source>
        <dbReference type="Pfam" id="PF13860"/>
    </source>
</evidence>
<name>A0A2S5DCK0_9NEIS</name>
<protein>
    <recommendedName>
        <fullName evidence="2 5">Basal-body rod modification protein FlgD</fullName>
    </recommendedName>
</protein>
<gene>
    <name evidence="8" type="ORF">C2I19_16925</name>
</gene>
<dbReference type="Pfam" id="PF13861">
    <property type="entry name" value="FLgD_tudor"/>
    <property type="match status" value="1"/>
</dbReference>
<dbReference type="InterPro" id="IPR025963">
    <property type="entry name" value="FLgD_Tudor"/>
</dbReference>
<dbReference type="Pfam" id="PF13860">
    <property type="entry name" value="FlgD_ig"/>
    <property type="match status" value="1"/>
</dbReference>
<keyword evidence="3 5" id="KW-1005">Bacterial flagellum biogenesis</keyword>
<dbReference type="Gene3D" id="2.60.40.4070">
    <property type="match status" value="1"/>
</dbReference>
<evidence type="ECO:0000313" key="8">
    <source>
        <dbReference type="EMBL" id="POZ60830.1"/>
    </source>
</evidence>
<keyword evidence="8" id="KW-0966">Cell projection</keyword>
<feature type="domain" description="FlgD/Vpr Ig-like" evidence="6">
    <location>
        <begin position="129"/>
        <end position="198"/>
    </location>
</feature>